<evidence type="ECO:0000256" key="2">
    <source>
        <dbReference type="ARBA" id="ARBA00010441"/>
    </source>
</evidence>
<dbReference type="AlphaFoldDB" id="A0A6J7KC08"/>
<proteinExistence type="inferred from homology"/>
<dbReference type="InterPro" id="IPR050324">
    <property type="entry name" value="CDP-alcohol_PTase-I"/>
</dbReference>
<dbReference type="GO" id="GO:0016020">
    <property type="term" value="C:membrane"/>
    <property type="evidence" value="ECO:0007669"/>
    <property type="project" value="UniProtKB-SubCell"/>
</dbReference>
<dbReference type="Gene3D" id="1.20.120.1760">
    <property type="match status" value="1"/>
</dbReference>
<dbReference type="PROSITE" id="PS00379">
    <property type="entry name" value="CDP_ALCOHOL_P_TRANSF"/>
    <property type="match status" value="1"/>
</dbReference>
<gene>
    <name evidence="12" type="ORF">UFOPK3837_00471</name>
</gene>
<evidence type="ECO:0000256" key="9">
    <source>
        <dbReference type="ARBA" id="ARBA00023209"/>
    </source>
</evidence>
<dbReference type="InterPro" id="IPR048254">
    <property type="entry name" value="CDP_ALCOHOL_P_TRANSF_CS"/>
</dbReference>
<dbReference type="GO" id="GO:0046474">
    <property type="term" value="P:glycerophospholipid biosynthetic process"/>
    <property type="evidence" value="ECO:0007669"/>
    <property type="project" value="TreeGrafter"/>
</dbReference>
<name>A0A6J7KC08_9ZZZZ</name>
<dbReference type="NCBIfam" id="TIGR00560">
    <property type="entry name" value="pgsA"/>
    <property type="match status" value="1"/>
</dbReference>
<comment type="similarity">
    <text evidence="2">Belongs to the CDP-alcohol phosphatidyltransferase class-I family.</text>
</comment>
<dbReference type="InterPro" id="IPR004570">
    <property type="entry name" value="Phosphatidylglycerol_P_synth"/>
</dbReference>
<feature type="transmembrane region" description="Helical" evidence="11">
    <location>
        <begin position="130"/>
        <end position="147"/>
    </location>
</feature>
<keyword evidence="6 11" id="KW-1133">Transmembrane helix</keyword>
<organism evidence="12">
    <name type="scientific">freshwater metagenome</name>
    <dbReference type="NCBI Taxonomy" id="449393"/>
    <lineage>
        <taxon>unclassified sequences</taxon>
        <taxon>metagenomes</taxon>
        <taxon>ecological metagenomes</taxon>
    </lineage>
</organism>
<evidence type="ECO:0000313" key="12">
    <source>
        <dbReference type="EMBL" id="CAB4951604.1"/>
    </source>
</evidence>
<reference evidence="12" key="1">
    <citation type="submission" date="2020-05" db="EMBL/GenBank/DDBJ databases">
        <authorList>
            <person name="Chiriac C."/>
            <person name="Salcher M."/>
            <person name="Ghai R."/>
            <person name="Kavagutti S V."/>
        </authorList>
    </citation>
    <scope>NUCLEOTIDE SEQUENCE</scope>
</reference>
<dbReference type="GO" id="GO:0008444">
    <property type="term" value="F:CDP-diacylglycerol-glycerol-3-phosphate 3-phosphatidyltransferase activity"/>
    <property type="evidence" value="ECO:0007669"/>
    <property type="project" value="InterPro"/>
</dbReference>
<keyword evidence="4" id="KW-0808">Transferase</keyword>
<keyword evidence="7" id="KW-0443">Lipid metabolism</keyword>
<keyword evidence="8 11" id="KW-0472">Membrane</keyword>
<keyword evidence="3" id="KW-0444">Lipid biosynthesis</keyword>
<evidence type="ECO:0000256" key="5">
    <source>
        <dbReference type="ARBA" id="ARBA00022692"/>
    </source>
</evidence>
<dbReference type="PANTHER" id="PTHR14269">
    <property type="entry name" value="CDP-DIACYLGLYCEROL--GLYCEROL-3-PHOSPHATE 3-PHOSPHATIDYLTRANSFERASE-RELATED"/>
    <property type="match status" value="1"/>
</dbReference>
<feature type="transmembrane region" description="Helical" evidence="11">
    <location>
        <begin position="90"/>
        <end position="109"/>
    </location>
</feature>
<feature type="transmembrane region" description="Helical" evidence="11">
    <location>
        <begin position="33"/>
        <end position="53"/>
    </location>
</feature>
<dbReference type="InterPro" id="IPR043130">
    <property type="entry name" value="CDP-OH_PTrfase_TM_dom"/>
</dbReference>
<evidence type="ECO:0000256" key="3">
    <source>
        <dbReference type="ARBA" id="ARBA00022516"/>
    </source>
</evidence>
<dbReference type="EMBL" id="CAFBNO010000012">
    <property type="protein sequence ID" value="CAB4951604.1"/>
    <property type="molecule type" value="Genomic_DNA"/>
</dbReference>
<evidence type="ECO:0000256" key="10">
    <source>
        <dbReference type="ARBA" id="ARBA00023264"/>
    </source>
</evidence>
<keyword evidence="10" id="KW-1208">Phospholipid metabolism</keyword>
<evidence type="ECO:0000256" key="7">
    <source>
        <dbReference type="ARBA" id="ARBA00023098"/>
    </source>
</evidence>
<sequence>MLANLVTLSRILLVPFVIWVVFAEPDRSSGWRWLAVLLFVLSAATDGVDGAIARKRGQVTNLGKILDPIADKFLIGGVLVSLSLLGEVSWWVTGIILVREIGITIYRFAVLKKRVIAASGGGKLKTIMQSILVGFLLSPTGWLPFGIQPGLELALTVVALALTLYSGIAYLVAGAKK</sequence>
<comment type="subcellular location">
    <subcellularLocation>
        <location evidence="1">Membrane</location>
        <topology evidence="1">Multi-pass membrane protein</topology>
    </subcellularLocation>
</comment>
<accession>A0A6J7KC08</accession>
<dbReference type="PIRSF" id="PIRSF000847">
    <property type="entry name" value="Phos_ph_gly_syn"/>
    <property type="match status" value="1"/>
</dbReference>
<evidence type="ECO:0000256" key="11">
    <source>
        <dbReference type="SAM" id="Phobius"/>
    </source>
</evidence>
<evidence type="ECO:0000256" key="4">
    <source>
        <dbReference type="ARBA" id="ARBA00022679"/>
    </source>
</evidence>
<keyword evidence="5 11" id="KW-0812">Transmembrane</keyword>
<evidence type="ECO:0000256" key="8">
    <source>
        <dbReference type="ARBA" id="ARBA00023136"/>
    </source>
</evidence>
<protein>
    <submittedName>
        <fullName evidence="12">Unannotated protein</fullName>
    </submittedName>
</protein>
<dbReference type="InterPro" id="IPR000462">
    <property type="entry name" value="CDP-OH_P_trans"/>
</dbReference>
<evidence type="ECO:0000256" key="1">
    <source>
        <dbReference type="ARBA" id="ARBA00004141"/>
    </source>
</evidence>
<evidence type="ECO:0000256" key="6">
    <source>
        <dbReference type="ARBA" id="ARBA00022989"/>
    </source>
</evidence>
<dbReference type="PANTHER" id="PTHR14269:SF62">
    <property type="entry name" value="CDP-DIACYLGLYCEROL--GLYCEROL-3-PHOSPHATE 3-PHOSPHATIDYLTRANSFERASE 1, CHLOROPLASTIC"/>
    <property type="match status" value="1"/>
</dbReference>
<keyword evidence="9" id="KW-0594">Phospholipid biosynthesis</keyword>
<dbReference type="Pfam" id="PF01066">
    <property type="entry name" value="CDP-OH_P_transf"/>
    <property type="match status" value="1"/>
</dbReference>
<feature type="transmembrane region" description="Helical" evidence="11">
    <location>
        <begin position="153"/>
        <end position="173"/>
    </location>
</feature>